<evidence type="ECO:0000256" key="3">
    <source>
        <dbReference type="ARBA" id="ARBA00022475"/>
    </source>
</evidence>
<evidence type="ECO:0000256" key="2">
    <source>
        <dbReference type="ARBA" id="ARBA00022448"/>
    </source>
</evidence>
<evidence type="ECO:0000256" key="4">
    <source>
        <dbReference type="ARBA" id="ARBA00022692"/>
    </source>
</evidence>
<proteinExistence type="inferred from homology"/>
<dbReference type="Proteomes" id="UP000196027">
    <property type="component" value="Chromosome"/>
</dbReference>
<dbReference type="PANTHER" id="PTHR30151">
    <property type="entry name" value="ALKANE SULFONATE ABC TRANSPORTER-RELATED, MEMBRANE SUBUNIT"/>
    <property type="match status" value="1"/>
</dbReference>
<feature type="region of interest" description="Disordered" evidence="8">
    <location>
        <begin position="31"/>
        <end position="54"/>
    </location>
</feature>
<evidence type="ECO:0000256" key="5">
    <source>
        <dbReference type="ARBA" id="ARBA00022989"/>
    </source>
</evidence>
<comment type="similarity">
    <text evidence="7">Belongs to the binding-protein-dependent transport system permease family.</text>
</comment>
<dbReference type="OrthoDB" id="8138334at2"/>
<keyword evidence="5 7" id="KW-1133">Transmembrane helix</keyword>
<dbReference type="CDD" id="cd06261">
    <property type="entry name" value="TM_PBP2"/>
    <property type="match status" value="1"/>
</dbReference>
<dbReference type="PROSITE" id="PS50928">
    <property type="entry name" value="ABC_TM1"/>
    <property type="match status" value="1"/>
</dbReference>
<dbReference type="AlphaFoldDB" id="A0A1Y0ICV7"/>
<dbReference type="GO" id="GO:0042918">
    <property type="term" value="P:alkanesulfonate transmembrane transport"/>
    <property type="evidence" value="ECO:0007669"/>
    <property type="project" value="UniProtKB-ARBA"/>
</dbReference>
<name>A0A1Y0ICV7_9GAMM</name>
<keyword evidence="4 7" id="KW-0812">Transmembrane</keyword>
<comment type="subcellular location">
    <subcellularLocation>
        <location evidence="1 7">Cell membrane</location>
        <topology evidence="1 7">Multi-pass membrane protein</topology>
    </subcellularLocation>
</comment>
<dbReference type="Gene3D" id="1.10.3720.10">
    <property type="entry name" value="MetI-like"/>
    <property type="match status" value="1"/>
</dbReference>
<dbReference type="Pfam" id="PF00528">
    <property type="entry name" value="BPD_transp_1"/>
    <property type="match status" value="1"/>
</dbReference>
<dbReference type="InterPro" id="IPR035906">
    <property type="entry name" value="MetI-like_sf"/>
</dbReference>
<feature type="transmembrane region" description="Helical" evidence="7">
    <location>
        <begin position="236"/>
        <end position="262"/>
    </location>
</feature>
<dbReference type="GO" id="GO:0005886">
    <property type="term" value="C:plasma membrane"/>
    <property type="evidence" value="ECO:0007669"/>
    <property type="project" value="UniProtKB-SubCell"/>
</dbReference>
<evidence type="ECO:0000256" key="1">
    <source>
        <dbReference type="ARBA" id="ARBA00004651"/>
    </source>
</evidence>
<feature type="transmembrane region" description="Helical" evidence="7">
    <location>
        <begin position="168"/>
        <end position="188"/>
    </location>
</feature>
<evidence type="ECO:0000313" key="10">
    <source>
        <dbReference type="EMBL" id="ARU57969.1"/>
    </source>
</evidence>
<dbReference type="InterPro" id="IPR000515">
    <property type="entry name" value="MetI-like"/>
</dbReference>
<keyword evidence="2 7" id="KW-0813">Transport</keyword>
<organism evidence="10 11">
    <name type="scientific">Oleiphilus messinensis</name>
    <dbReference type="NCBI Taxonomy" id="141451"/>
    <lineage>
        <taxon>Bacteria</taxon>
        <taxon>Pseudomonadati</taxon>
        <taxon>Pseudomonadota</taxon>
        <taxon>Gammaproteobacteria</taxon>
        <taxon>Oceanospirillales</taxon>
        <taxon>Oleiphilaceae</taxon>
        <taxon>Oleiphilus</taxon>
    </lineage>
</organism>
<dbReference type="PANTHER" id="PTHR30151:SF0">
    <property type="entry name" value="ABC TRANSPORTER PERMEASE PROTEIN MJ0413-RELATED"/>
    <property type="match status" value="1"/>
</dbReference>
<evidence type="ECO:0000256" key="8">
    <source>
        <dbReference type="SAM" id="MobiDB-lite"/>
    </source>
</evidence>
<dbReference type="FunFam" id="1.10.3720.10:FF:000003">
    <property type="entry name" value="Aliphatic sulfonate ABC transporter permease"/>
    <property type="match status" value="1"/>
</dbReference>
<feature type="transmembrane region" description="Helical" evidence="7">
    <location>
        <begin position="73"/>
        <end position="93"/>
    </location>
</feature>
<gene>
    <name evidence="10" type="ORF">OLMES_3950</name>
</gene>
<evidence type="ECO:0000256" key="6">
    <source>
        <dbReference type="ARBA" id="ARBA00023136"/>
    </source>
</evidence>
<sequence length="325" mass="35282">MPNRKTSDVVLSYQLEAPDASAVPVSSKTESALCDDPASEGQGHAVDVQSGLNHGTTRSHGARIISGAMLAHAGVWGIRLAALAVGVFVWHLLTLYNVNWYINFENIPGPVKVGETFWGHLQDEAFYVHIGVSMGRILQGYFAATVLGIVLGLIMGRSRLMNNIIMPYIEVFRPIPAVAWIPLAILMWPTEESSIIYITFLGALFPIILNTVHGVEQTPEVLVRAAQSLGAFRLQIFWHVVLPSALPSIAAGLAIGMGVSWFSLLAGEIISGQYGIGYFTWDAYSLINYPDIVVGMLVIGVLGTASTCAVRLVTRPLLAWQKRSR</sequence>
<protein>
    <submittedName>
        <fullName evidence="10">Binding-protein dependent transport system inner membrane protein</fullName>
    </submittedName>
</protein>
<dbReference type="SUPFAM" id="SSF161098">
    <property type="entry name" value="MetI-like"/>
    <property type="match status" value="1"/>
</dbReference>
<feature type="transmembrane region" description="Helical" evidence="7">
    <location>
        <begin position="194"/>
        <end position="215"/>
    </location>
</feature>
<feature type="domain" description="ABC transmembrane type-1" evidence="9">
    <location>
        <begin position="130"/>
        <end position="314"/>
    </location>
</feature>
<reference evidence="10 11" key="1">
    <citation type="submission" date="2017-05" db="EMBL/GenBank/DDBJ databases">
        <title>Genomic insights into alkan degradation activity of Oleiphilus messinensis.</title>
        <authorList>
            <person name="Kozyavkin S.A."/>
            <person name="Slesarev A.I."/>
            <person name="Golyshin P.N."/>
            <person name="Korzhenkov A."/>
            <person name="Golyshina O.N."/>
            <person name="Toshchakov S.V."/>
        </authorList>
    </citation>
    <scope>NUCLEOTIDE SEQUENCE [LARGE SCALE GENOMIC DNA]</scope>
    <source>
        <strain evidence="10 11">ME102</strain>
    </source>
</reference>
<dbReference type="EMBL" id="CP021425">
    <property type="protein sequence ID" value="ARU57969.1"/>
    <property type="molecule type" value="Genomic_DNA"/>
</dbReference>
<accession>A0A1Y0ICV7</accession>
<evidence type="ECO:0000256" key="7">
    <source>
        <dbReference type="RuleBase" id="RU363032"/>
    </source>
</evidence>
<evidence type="ECO:0000259" key="9">
    <source>
        <dbReference type="PROSITE" id="PS50928"/>
    </source>
</evidence>
<keyword evidence="11" id="KW-1185">Reference proteome</keyword>
<feature type="transmembrane region" description="Helical" evidence="7">
    <location>
        <begin position="137"/>
        <end position="156"/>
    </location>
</feature>
<keyword evidence="3" id="KW-1003">Cell membrane</keyword>
<evidence type="ECO:0000313" key="11">
    <source>
        <dbReference type="Proteomes" id="UP000196027"/>
    </source>
</evidence>
<keyword evidence="6 7" id="KW-0472">Membrane</keyword>
<dbReference type="KEGG" id="ome:OLMES_3950"/>
<feature type="transmembrane region" description="Helical" evidence="7">
    <location>
        <begin position="292"/>
        <end position="313"/>
    </location>
</feature>